<dbReference type="Proteomes" id="UP000018144">
    <property type="component" value="Unassembled WGS sequence"/>
</dbReference>
<feature type="compositionally biased region" description="Low complexity" evidence="1">
    <location>
        <begin position="79"/>
        <end position="94"/>
    </location>
</feature>
<dbReference type="AlphaFoldDB" id="U4L1B8"/>
<evidence type="ECO:0000256" key="1">
    <source>
        <dbReference type="SAM" id="MobiDB-lite"/>
    </source>
</evidence>
<evidence type="ECO:0000313" key="2">
    <source>
        <dbReference type="EMBL" id="CCX05874.1"/>
    </source>
</evidence>
<gene>
    <name evidence="2" type="ORF">PCON_05461</name>
</gene>
<name>U4L1B8_PYROM</name>
<evidence type="ECO:0000313" key="3">
    <source>
        <dbReference type="Proteomes" id="UP000018144"/>
    </source>
</evidence>
<reference evidence="2 3" key="1">
    <citation type="journal article" date="2013" name="PLoS Genet.">
        <title>The genome and development-dependent transcriptomes of Pyronema confluens: a window into fungal evolution.</title>
        <authorList>
            <person name="Traeger S."/>
            <person name="Altegoer F."/>
            <person name="Freitag M."/>
            <person name="Gabaldon T."/>
            <person name="Kempken F."/>
            <person name="Kumar A."/>
            <person name="Marcet-Houben M."/>
            <person name="Poggeler S."/>
            <person name="Stajich J.E."/>
            <person name="Nowrousian M."/>
        </authorList>
    </citation>
    <scope>NUCLEOTIDE SEQUENCE [LARGE SCALE GENOMIC DNA]</scope>
    <source>
        <strain evidence="3">CBS 100304</strain>
        <tissue evidence="2">Vegetative mycelium</tissue>
    </source>
</reference>
<feature type="region of interest" description="Disordered" evidence="1">
    <location>
        <begin position="62"/>
        <end position="94"/>
    </location>
</feature>
<dbReference type="EMBL" id="HF935274">
    <property type="protein sequence ID" value="CCX05874.1"/>
    <property type="molecule type" value="Genomic_DNA"/>
</dbReference>
<accession>U4L1B8</accession>
<keyword evidence="3" id="KW-1185">Reference proteome</keyword>
<sequence length="94" mass="10778">MPLTAEQLECREYERINARHKDSVAKGDVLWWRNRKKFVYDNILATQSYRYDEWKAAQRTKQAQKLLEAPVAPTPTPNPTNLTQGNNLGSGSTT</sequence>
<organism evidence="2 3">
    <name type="scientific">Pyronema omphalodes (strain CBS 100304)</name>
    <name type="common">Pyronema confluens</name>
    <dbReference type="NCBI Taxonomy" id="1076935"/>
    <lineage>
        <taxon>Eukaryota</taxon>
        <taxon>Fungi</taxon>
        <taxon>Dikarya</taxon>
        <taxon>Ascomycota</taxon>
        <taxon>Pezizomycotina</taxon>
        <taxon>Pezizomycetes</taxon>
        <taxon>Pezizales</taxon>
        <taxon>Pyronemataceae</taxon>
        <taxon>Pyronema</taxon>
    </lineage>
</organism>
<protein>
    <submittedName>
        <fullName evidence="2">Uncharacterized protein</fullName>
    </submittedName>
</protein>
<proteinExistence type="predicted"/>